<protein>
    <submittedName>
        <fullName evidence="1">Uncharacterized protein</fullName>
    </submittedName>
</protein>
<organism evidence="1 2">
    <name type="scientific">Kickxella alabastrina</name>
    <dbReference type="NCBI Taxonomy" id="61397"/>
    <lineage>
        <taxon>Eukaryota</taxon>
        <taxon>Fungi</taxon>
        <taxon>Fungi incertae sedis</taxon>
        <taxon>Zoopagomycota</taxon>
        <taxon>Kickxellomycotina</taxon>
        <taxon>Kickxellomycetes</taxon>
        <taxon>Kickxellales</taxon>
        <taxon>Kickxellaceae</taxon>
        <taxon>Kickxella</taxon>
    </lineage>
</organism>
<comment type="caution">
    <text evidence="1">The sequence shown here is derived from an EMBL/GenBank/DDBJ whole genome shotgun (WGS) entry which is preliminary data.</text>
</comment>
<reference evidence="1" key="1">
    <citation type="submission" date="2022-07" db="EMBL/GenBank/DDBJ databases">
        <title>Phylogenomic reconstructions and comparative analyses of Kickxellomycotina fungi.</title>
        <authorList>
            <person name="Reynolds N.K."/>
            <person name="Stajich J.E."/>
            <person name="Barry K."/>
            <person name="Grigoriev I.V."/>
            <person name="Crous P."/>
            <person name="Smith M.E."/>
        </authorList>
    </citation>
    <scope>NUCLEOTIDE SEQUENCE</scope>
    <source>
        <strain evidence="1">Benny 63K</strain>
    </source>
</reference>
<keyword evidence="2" id="KW-1185">Reference proteome</keyword>
<gene>
    <name evidence="1" type="ORF">LPJ66_011670</name>
</gene>
<name>A0ACC1HXS5_9FUNG</name>
<sequence length="164" mass="18833">MVDVVHDANEDIPADGTLIPDCRLKLKEHQTRVISKTPHKPDIVFYYRGYTEENAYSIHAILEAKMDPDLSGPIEDTRGQLADYGYLLNDKQATRTFAPVFYLHGHLLTLHAYYRDKLYIVKLGQLCFDTNSPTSDGAEEIQTCLMRFWFLLTLESDVFGHFCN</sequence>
<feature type="non-terminal residue" evidence="1">
    <location>
        <position position="164"/>
    </location>
</feature>
<dbReference type="Proteomes" id="UP001150581">
    <property type="component" value="Unassembled WGS sequence"/>
</dbReference>
<accession>A0ACC1HXS5</accession>
<evidence type="ECO:0000313" key="1">
    <source>
        <dbReference type="EMBL" id="KAJ1879536.1"/>
    </source>
</evidence>
<proteinExistence type="predicted"/>
<evidence type="ECO:0000313" key="2">
    <source>
        <dbReference type="Proteomes" id="UP001150581"/>
    </source>
</evidence>
<dbReference type="EMBL" id="JANBPG010003710">
    <property type="protein sequence ID" value="KAJ1879536.1"/>
    <property type="molecule type" value="Genomic_DNA"/>
</dbReference>